<dbReference type="InParanoid" id="D7FQ22"/>
<feature type="compositionally biased region" description="Polar residues" evidence="1">
    <location>
        <begin position="309"/>
        <end position="333"/>
    </location>
</feature>
<keyword evidence="3" id="KW-1185">Reference proteome</keyword>
<dbReference type="Proteomes" id="UP000002630">
    <property type="component" value="Linkage Group LG02"/>
</dbReference>
<gene>
    <name evidence="2" type="ORF">Esi_0002_0115</name>
</gene>
<evidence type="ECO:0008006" key="4">
    <source>
        <dbReference type="Google" id="ProtNLM"/>
    </source>
</evidence>
<name>D7FQ22_ECTSI</name>
<proteinExistence type="predicted"/>
<accession>D7FQ22</accession>
<feature type="region of interest" description="Disordered" evidence="1">
    <location>
        <begin position="307"/>
        <end position="333"/>
    </location>
</feature>
<sequence length="333" mass="37114">MPAKSGRQALYSNYRRRRRPLNASCMPKNQRPQGCGPLLPPIGTGGKQVVVVDHVAPELDKIRHLSEYKSDLPCVQTGTCPVPVFRCSKGHVWEPNGTPVCFYCPICADTRITTRMKRKRDLEAMQEIARGKGGECIAEEYLGIDEKIAFRCGDGHEWLTSPSNLVYKNTWCPKCAALRSVERKKLTLADMHQTARQFGGVFLSPEYKGAAVKHEWRCKRGHTFWNTPNNVRRAEGGRRVATFCKICTSMDRRILKAAVLGGLDKDDAKSTLDQLNAVGAMPIRRHFLKKRATGKSTLAAQRRKMIRMNNRSSSGSPANTTSNISSSGEAPVR</sequence>
<protein>
    <recommendedName>
        <fullName evidence="4">Zinc-ribbon domain-containing protein</fullName>
    </recommendedName>
</protein>
<organism evidence="2 3">
    <name type="scientific">Ectocarpus siliculosus</name>
    <name type="common">Brown alga</name>
    <name type="synonym">Conferva siliculosa</name>
    <dbReference type="NCBI Taxonomy" id="2880"/>
    <lineage>
        <taxon>Eukaryota</taxon>
        <taxon>Sar</taxon>
        <taxon>Stramenopiles</taxon>
        <taxon>Ochrophyta</taxon>
        <taxon>PX clade</taxon>
        <taxon>Phaeophyceae</taxon>
        <taxon>Ectocarpales</taxon>
        <taxon>Ectocarpaceae</taxon>
        <taxon>Ectocarpus</taxon>
    </lineage>
</organism>
<evidence type="ECO:0000256" key="1">
    <source>
        <dbReference type="SAM" id="MobiDB-lite"/>
    </source>
</evidence>
<evidence type="ECO:0000313" key="2">
    <source>
        <dbReference type="EMBL" id="CBJ48354.1"/>
    </source>
</evidence>
<evidence type="ECO:0000313" key="3">
    <source>
        <dbReference type="Proteomes" id="UP000002630"/>
    </source>
</evidence>
<dbReference type="EMBL" id="FN648375">
    <property type="protein sequence ID" value="CBJ48354.1"/>
    <property type="molecule type" value="Genomic_DNA"/>
</dbReference>
<dbReference type="EMBL" id="FN649727">
    <property type="protein sequence ID" value="CBJ48354.1"/>
    <property type="molecule type" value="Genomic_DNA"/>
</dbReference>
<dbReference type="AlphaFoldDB" id="D7FQ22"/>
<dbReference type="OrthoDB" id="2419021at2759"/>
<reference evidence="2 3" key="1">
    <citation type="journal article" date="2010" name="Nature">
        <title>The Ectocarpus genome and the independent evolution of multicellularity in brown algae.</title>
        <authorList>
            <person name="Cock J.M."/>
            <person name="Sterck L."/>
            <person name="Rouze P."/>
            <person name="Scornet D."/>
            <person name="Allen A.E."/>
            <person name="Amoutzias G."/>
            <person name="Anthouard V."/>
            <person name="Artiguenave F."/>
            <person name="Aury J.M."/>
            <person name="Badger J.H."/>
            <person name="Beszteri B."/>
            <person name="Billiau K."/>
            <person name="Bonnet E."/>
            <person name="Bothwell J.H."/>
            <person name="Bowler C."/>
            <person name="Boyen C."/>
            <person name="Brownlee C."/>
            <person name="Carrano C.J."/>
            <person name="Charrier B."/>
            <person name="Cho G.Y."/>
            <person name="Coelho S.M."/>
            <person name="Collen J."/>
            <person name="Corre E."/>
            <person name="Da Silva C."/>
            <person name="Delage L."/>
            <person name="Delaroque N."/>
            <person name="Dittami S.M."/>
            <person name="Doulbeau S."/>
            <person name="Elias M."/>
            <person name="Farnham G."/>
            <person name="Gachon C.M."/>
            <person name="Gschloessl B."/>
            <person name="Heesch S."/>
            <person name="Jabbari K."/>
            <person name="Jubin C."/>
            <person name="Kawai H."/>
            <person name="Kimura K."/>
            <person name="Kloareg B."/>
            <person name="Kupper F.C."/>
            <person name="Lang D."/>
            <person name="Le Bail A."/>
            <person name="Leblanc C."/>
            <person name="Lerouge P."/>
            <person name="Lohr M."/>
            <person name="Lopez P.J."/>
            <person name="Martens C."/>
            <person name="Maumus F."/>
            <person name="Michel G."/>
            <person name="Miranda-Saavedra D."/>
            <person name="Morales J."/>
            <person name="Moreau H."/>
            <person name="Motomura T."/>
            <person name="Nagasato C."/>
            <person name="Napoli C.A."/>
            <person name="Nelson D.R."/>
            <person name="Nyvall-Collen P."/>
            <person name="Peters A.F."/>
            <person name="Pommier C."/>
            <person name="Potin P."/>
            <person name="Poulain J."/>
            <person name="Quesneville H."/>
            <person name="Read B."/>
            <person name="Rensing S.A."/>
            <person name="Ritter A."/>
            <person name="Rousvoal S."/>
            <person name="Samanta M."/>
            <person name="Samson G."/>
            <person name="Schroeder D.C."/>
            <person name="Segurens B."/>
            <person name="Strittmatter M."/>
            <person name="Tonon T."/>
            <person name="Tregear J.W."/>
            <person name="Valentin K."/>
            <person name="von Dassow P."/>
            <person name="Yamagishi T."/>
            <person name="Van de Peer Y."/>
            <person name="Wincker P."/>
        </authorList>
    </citation>
    <scope>NUCLEOTIDE SEQUENCE [LARGE SCALE GENOMIC DNA]</scope>
    <source>
        <strain evidence="3">Ec32 / CCAP1310/4</strain>
    </source>
</reference>